<dbReference type="PROSITE" id="PS00455">
    <property type="entry name" value="AMP_BINDING"/>
    <property type="match status" value="1"/>
</dbReference>
<reference evidence="7" key="1">
    <citation type="journal article" date="2019" name="Int. J. Syst. Evol. Microbiol.">
        <title>The Global Catalogue of Microorganisms (GCM) 10K type strain sequencing project: providing services to taxonomists for standard genome sequencing and annotation.</title>
        <authorList>
            <consortium name="The Broad Institute Genomics Platform"/>
            <consortium name="The Broad Institute Genome Sequencing Center for Infectious Disease"/>
            <person name="Wu L."/>
            <person name="Ma J."/>
        </authorList>
    </citation>
    <scope>NUCLEOTIDE SEQUENCE [LARGE SCALE GENOMIC DNA]</scope>
    <source>
        <strain evidence="7">KACC 11904</strain>
    </source>
</reference>
<dbReference type="EMBL" id="JBHSMJ010000018">
    <property type="protein sequence ID" value="MFC5449298.1"/>
    <property type="molecule type" value="Genomic_DNA"/>
</dbReference>
<evidence type="ECO:0000256" key="4">
    <source>
        <dbReference type="ARBA" id="ARBA00023194"/>
    </source>
</evidence>
<dbReference type="Pfam" id="PF00550">
    <property type="entry name" value="PP-binding"/>
    <property type="match status" value="1"/>
</dbReference>
<dbReference type="SUPFAM" id="SSF47336">
    <property type="entry name" value="ACP-like"/>
    <property type="match status" value="1"/>
</dbReference>
<dbReference type="PANTHER" id="PTHR44845">
    <property type="entry name" value="CARRIER DOMAIN-CONTAINING PROTEIN"/>
    <property type="match status" value="1"/>
</dbReference>
<name>A0ABW0K7B3_9BACL</name>
<accession>A0ABW0K7B3</accession>
<dbReference type="PRINTS" id="PR00154">
    <property type="entry name" value="AMPBINDING"/>
</dbReference>
<dbReference type="Gene3D" id="3.40.50.980">
    <property type="match status" value="2"/>
</dbReference>
<dbReference type="InterPro" id="IPR020459">
    <property type="entry name" value="AMP-binding"/>
</dbReference>
<dbReference type="InterPro" id="IPR010080">
    <property type="entry name" value="Thioester_reductase-like_dom"/>
</dbReference>
<dbReference type="RefSeq" id="WP_270879696.1">
    <property type="nucleotide sequence ID" value="NZ_JAQFVF010000026.1"/>
</dbReference>
<keyword evidence="2" id="KW-0596">Phosphopantetheine</keyword>
<dbReference type="InterPro" id="IPR020845">
    <property type="entry name" value="AMP-binding_CS"/>
</dbReference>
<keyword evidence="3" id="KW-0597">Phosphoprotein</keyword>
<dbReference type="InterPro" id="IPR009081">
    <property type="entry name" value="PP-bd_ACP"/>
</dbReference>
<dbReference type="PANTHER" id="PTHR44845:SF7">
    <property type="entry name" value="PLIPASTATIN SYNTHASE SUBUNIT D"/>
    <property type="match status" value="1"/>
</dbReference>
<dbReference type="InterPro" id="IPR036736">
    <property type="entry name" value="ACP-like_sf"/>
</dbReference>
<dbReference type="Gene3D" id="3.30.300.30">
    <property type="match status" value="1"/>
</dbReference>
<dbReference type="InterPro" id="IPR013120">
    <property type="entry name" value="FAR_NAD-bd"/>
</dbReference>
<comment type="caution">
    <text evidence="6">The sequence shown here is derived from an EMBL/GenBank/DDBJ whole genome shotgun (WGS) entry which is preliminary data.</text>
</comment>
<dbReference type="InterPro" id="IPR045851">
    <property type="entry name" value="AMP-bd_C_sf"/>
</dbReference>
<dbReference type="InterPro" id="IPR000873">
    <property type="entry name" value="AMP-dep_synth/lig_dom"/>
</dbReference>
<proteinExistence type="inferred from homology"/>
<dbReference type="Proteomes" id="UP001596044">
    <property type="component" value="Unassembled WGS sequence"/>
</dbReference>
<dbReference type="InterPro" id="IPR006162">
    <property type="entry name" value="Ppantetheine_attach_site"/>
</dbReference>
<evidence type="ECO:0000313" key="6">
    <source>
        <dbReference type="EMBL" id="MFC5449298.1"/>
    </source>
</evidence>
<dbReference type="Pfam" id="PF00501">
    <property type="entry name" value="AMP-binding"/>
    <property type="match status" value="1"/>
</dbReference>
<keyword evidence="4" id="KW-0045">Antibiotic biosynthesis</keyword>
<comment type="similarity">
    <text evidence="1">Belongs to the ATP-dependent AMP-binding enzyme family.</text>
</comment>
<dbReference type="InterPro" id="IPR010071">
    <property type="entry name" value="AA_adenyl_dom"/>
</dbReference>
<dbReference type="SUPFAM" id="SSF51735">
    <property type="entry name" value="NAD(P)-binding Rossmann-fold domains"/>
    <property type="match status" value="1"/>
</dbReference>
<dbReference type="Pfam" id="PF13193">
    <property type="entry name" value="AMP-binding_C"/>
    <property type="match status" value="1"/>
</dbReference>
<evidence type="ECO:0000256" key="3">
    <source>
        <dbReference type="ARBA" id="ARBA00022553"/>
    </source>
</evidence>
<dbReference type="Gene3D" id="1.10.1200.10">
    <property type="entry name" value="ACP-like"/>
    <property type="match status" value="1"/>
</dbReference>
<evidence type="ECO:0000259" key="5">
    <source>
        <dbReference type="PROSITE" id="PS50075"/>
    </source>
</evidence>
<feature type="domain" description="Carrier" evidence="5">
    <location>
        <begin position="545"/>
        <end position="619"/>
    </location>
</feature>
<dbReference type="InterPro" id="IPR036291">
    <property type="entry name" value="NAD(P)-bd_dom_sf"/>
</dbReference>
<sequence>MLNLIDRSPSIYRELNKTDERYPETETITSCFRRAATLNAHKAAISFGDIELSYAELDHKSSQVADMLAKAGCRKGDFIGIYMERSPETVISIFGVLRLGGTYVPIDPEHPIERNRYILDNASCKQLIIKDKYAETAGNLSLSLGVGRPVSVEHCFAEGEGGFEDASLSPDDLAYVIYTSGSTGKPKGTLIAHRGVVNLWNTFTQSLGLTNEDVITQFSTFSFDASILDTFNGLLSGAKLVILTKEEQLTPELFLDLLERQQVTQIGCIPTSVFNRLAEATTQAPEAKWQRVKNIIVGGEALLSDHVRKFQDKFGTKTTIMNAYGPTECTVITTTYKVTDYWKSQSVSVPIGYPIGNYKLYVVKPDGTLADVGEEGELYIETFALAKGYLNLPEKTNEVFVANPFSTEPGSFVYKSGDIVKILPEGSIEFQYRKDGQLKLRGFRIEIGEIENALSKHPAVLDAAVVAIKDNNVVKHLSCFYTEKKAVSSAELREHLKSYVPYYMIPSYFYHLEQIPLSPTGKVDRNKLIMMDNVDLAESDMPYEAPVGDLEQAIAAVWCEVLGHTKVSRNVSFFEIGGDSLAVMMALSHLKLDYLSLRMNDLYEHKTVQELAMHISTLTAHSDEEDIEITEFKSLKELPVLPKIEVQGKDGLGTDILVTGGTGYLGSHLIYELLTTTEATIHTLVRSKVGENGISRVWSTLDTYFGQDLFTKYTNRLRVVEGDLVSKNLGLSADDFQRLASTITSIIHAGADVRHFGSAGEFQATNVIGTQNLLQFVYDKPSIAFHFISTIGIPEDMAAAGIWETVSEHAVDFFDVKLESVYTNSKLQAEKVVAEAIQAGLPCSIYRAGNLSCHSVTGHFQKNINENFFYRMIKAFLLLGKAPSVNTHVDITPVNFAASFMVDLMKQRTLGEVYHICNPVQERYEALIDALTAQGYAIDLVPLKEFERWVLQEGNKVSQEGVQLAMALLDGDGVRTSPYSYSSEASFRKMSAAVSLPGVEELASKLVAHAVDRGYFPTA</sequence>
<dbReference type="NCBIfam" id="TIGR01733">
    <property type="entry name" value="AA-adenyl-dom"/>
    <property type="match status" value="1"/>
</dbReference>
<gene>
    <name evidence="6" type="ORF">ACFPOG_13600</name>
</gene>
<organism evidence="6 7">
    <name type="scientific">Paenibacillus aestuarii</name>
    <dbReference type="NCBI Taxonomy" id="516965"/>
    <lineage>
        <taxon>Bacteria</taxon>
        <taxon>Bacillati</taxon>
        <taxon>Bacillota</taxon>
        <taxon>Bacilli</taxon>
        <taxon>Bacillales</taxon>
        <taxon>Paenibacillaceae</taxon>
        <taxon>Paenibacillus</taxon>
    </lineage>
</organism>
<dbReference type="SUPFAM" id="SSF56801">
    <property type="entry name" value="Acetyl-CoA synthetase-like"/>
    <property type="match status" value="1"/>
</dbReference>
<dbReference type="Gene3D" id="3.40.50.720">
    <property type="entry name" value="NAD(P)-binding Rossmann-like Domain"/>
    <property type="match status" value="1"/>
</dbReference>
<dbReference type="PROSITE" id="PS50075">
    <property type="entry name" value="CARRIER"/>
    <property type="match status" value="1"/>
</dbReference>
<evidence type="ECO:0000256" key="2">
    <source>
        <dbReference type="ARBA" id="ARBA00022450"/>
    </source>
</evidence>
<evidence type="ECO:0000313" key="7">
    <source>
        <dbReference type="Proteomes" id="UP001596044"/>
    </source>
</evidence>
<dbReference type="CDD" id="cd05930">
    <property type="entry name" value="A_NRPS"/>
    <property type="match status" value="1"/>
</dbReference>
<protein>
    <submittedName>
        <fullName evidence="6">Amino acid adenylation domain-containing protein</fullName>
    </submittedName>
</protein>
<dbReference type="PROSITE" id="PS00012">
    <property type="entry name" value="PHOSPHOPANTETHEINE"/>
    <property type="match status" value="1"/>
</dbReference>
<dbReference type="InterPro" id="IPR025110">
    <property type="entry name" value="AMP-bd_C"/>
</dbReference>
<dbReference type="Pfam" id="PF07993">
    <property type="entry name" value="NAD_binding_4"/>
    <property type="match status" value="1"/>
</dbReference>
<dbReference type="Gene3D" id="2.30.38.10">
    <property type="entry name" value="Luciferase, Domain 3"/>
    <property type="match status" value="1"/>
</dbReference>
<dbReference type="CDD" id="cd05235">
    <property type="entry name" value="SDR_e1"/>
    <property type="match status" value="1"/>
</dbReference>
<keyword evidence="7" id="KW-1185">Reference proteome</keyword>
<evidence type="ECO:0000256" key="1">
    <source>
        <dbReference type="ARBA" id="ARBA00006432"/>
    </source>
</evidence>